<accession>A0ABV2IFK5</accession>
<evidence type="ECO:0000313" key="2">
    <source>
        <dbReference type="Proteomes" id="UP001549164"/>
    </source>
</evidence>
<evidence type="ECO:0008006" key="3">
    <source>
        <dbReference type="Google" id="ProtNLM"/>
    </source>
</evidence>
<gene>
    <name evidence="1" type="ORF">ABID12_003094</name>
</gene>
<protein>
    <recommendedName>
        <fullName evidence="3">Endonuclease I</fullName>
    </recommendedName>
</protein>
<organism evidence="1 2">
    <name type="scientific">Martelella mangrovi</name>
    <dbReference type="NCBI Taxonomy" id="1397477"/>
    <lineage>
        <taxon>Bacteria</taxon>
        <taxon>Pseudomonadati</taxon>
        <taxon>Pseudomonadota</taxon>
        <taxon>Alphaproteobacteria</taxon>
        <taxon>Hyphomicrobiales</taxon>
        <taxon>Aurantimonadaceae</taxon>
        <taxon>Martelella</taxon>
    </lineage>
</organism>
<dbReference type="RefSeq" id="WP_354434991.1">
    <property type="nucleotide sequence ID" value="NZ_JBEPLY010000011.1"/>
</dbReference>
<dbReference type="EMBL" id="JBEPLY010000011">
    <property type="protein sequence ID" value="MET3601143.1"/>
    <property type="molecule type" value="Genomic_DNA"/>
</dbReference>
<comment type="caution">
    <text evidence="1">The sequence shown here is derived from an EMBL/GenBank/DDBJ whole genome shotgun (WGS) entry which is preliminary data.</text>
</comment>
<evidence type="ECO:0000313" key="1">
    <source>
        <dbReference type="EMBL" id="MET3601143.1"/>
    </source>
</evidence>
<dbReference type="InterPro" id="IPR008029">
    <property type="entry name" value="Phage_T7_Gp3_endoDNaseI"/>
</dbReference>
<proteinExistence type="predicted"/>
<name>A0ABV2IFK5_9HYPH</name>
<dbReference type="Pfam" id="PF05367">
    <property type="entry name" value="Phage_endo_I"/>
    <property type="match status" value="1"/>
</dbReference>
<sequence length="143" mass="16719">MRRKKKTTSNPGLKYGFRSGLEDKVAAELHEQGIPIRYEDPDEVINYTKPVSYHKYHPDFVLPNGIIVETKGRFETADRKKHRLIREQHPDKDIRFVFSNSRQRISKTSQTTYAAWCEKYGFKFADKSVPAAWLIEATRSKTK</sequence>
<dbReference type="Proteomes" id="UP001549164">
    <property type="component" value="Unassembled WGS sequence"/>
</dbReference>
<dbReference type="Gene3D" id="3.40.91.30">
    <property type="match status" value="1"/>
</dbReference>
<dbReference type="SUPFAM" id="SSF52980">
    <property type="entry name" value="Restriction endonuclease-like"/>
    <property type="match status" value="1"/>
</dbReference>
<keyword evidence="2" id="KW-1185">Reference proteome</keyword>
<dbReference type="CDD" id="cd22324">
    <property type="entry name" value="Endonuclease_I"/>
    <property type="match status" value="1"/>
</dbReference>
<dbReference type="InterPro" id="IPR011335">
    <property type="entry name" value="Restrct_endonuc-II-like"/>
</dbReference>
<reference evidence="1 2" key="1">
    <citation type="submission" date="2024-06" db="EMBL/GenBank/DDBJ databases">
        <title>Genomic Encyclopedia of Type Strains, Phase IV (KMG-IV): sequencing the most valuable type-strain genomes for metagenomic binning, comparative biology and taxonomic classification.</title>
        <authorList>
            <person name="Goeker M."/>
        </authorList>
    </citation>
    <scope>NUCLEOTIDE SEQUENCE [LARGE SCALE GENOMIC DNA]</scope>
    <source>
        <strain evidence="1 2">DSM 28102</strain>
    </source>
</reference>